<dbReference type="OrthoDB" id="9809450at2"/>
<dbReference type="Gene3D" id="2.40.50.140">
    <property type="entry name" value="Nucleic acid-binding proteins"/>
    <property type="match status" value="1"/>
</dbReference>
<dbReference type="Gene3D" id="2.40.50.100">
    <property type="match status" value="1"/>
</dbReference>
<keyword evidence="8" id="KW-1185">Reference proteome</keyword>
<protein>
    <submittedName>
        <fullName evidence="7">Iron(III) transport system ATP-binding protein</fullName>
    </submittedName>
</protein>
<evidence type="ECO:0000313" key="8">
    <source>
        <dbReference type="Proteomes" id="UP000254925"/>
    </source>
</evidence>
<dbReference type="GO" id="GO:0005524">
    <property type="term" value="F:ATP binding"/>
    <property type="evidence" value="ECO:0007669"/>
    <property type="project" value="UniProtKB-KW"/>
</dbReference>
<dbReference type="InterPro" id="IPR027417">
    <property type="entry name" value="P-loop_NTPase"/>
</dbReference>
<dbReference type="PANTHER" id="PTHR42781:SF4">
    <property type="entry name" value="SPERMIDINE_PUTRESCINE IMPORT ATP-BINDING PROTEIN POTA"/>
    <property type="match status" value="1"/>
</dbReference>
<dbReference type="InterPro" id="IPR003439">
    <property type="entry name" value="ABC_transporter-like_ATP-bd"/>
</dbReference>
<sequence length="386" mass="41173">MLKVSHLERTYPAQPGGVAVQALKSVSLSVEQGDIFSLLGPSGCGKTTMLQCIAGLETPDAGRIVIGSQTVYSRDERTQVSASERGLGMVFQSYAIWPHMSVAENVAFPLLQRGRNPGREQIAQRVNDALAMVELAGYGNRSATQLSGGQQQRVALARALIHKPRLLLLDEPLSNLDAKLRDTMRTELRQLIKSIGITAVFVTHDQVEAMGISDKVALMCAGKVVQVGTSRDIYLNPHTAFAADFMGSSNLIPCVISDMGGERAIATTPFGQIRARAAAGLRSGDEAILVIRPNAPIVDARPANAQDDAAQVTGNVASVAFLGEKIEVQVRLPRGCNLVTMMNTFDAPAEGQEIRLTLPAERCIIVHRDNAAVSTAGDVKLAEVAA</sequence>
<dbReference type="Proteomes" id="UP000254925">
    <property type="component" value="Unassembled WGS sequence"/>
</dbReference>
<keyword evidence="3" id="KW-0813">Transport</keyword>
<dbReference type="PROSITE" id="PS50893">
    <property type="entry name" value="ABC_TRANSPORTER_2"/>
    <property type="match status" value="1"/>
</dbReference>
<dbReference type="Gene3D" id="3.40.50.300">
    <property type="entry name" value="P-loop containing nucleotide triphosphate hydrolases"/>
    <property type="match status" value="1"/>
</dbReference>
<comment type="caution">
    <text evidence="7">The sequence shown here is derived from an EMBL/GenBank/DDBJ whole genome shotgun (WGS) entry which is preliminary data.</text>
</comment>
<dbReference type="EMBL" id="QQBB01000012">
    <property type="protein sequence ID" value="RDI53830.1"/>
    <property type="molecule type" value="Genomic_DNA"/>
</dbReference>
<dbReference type="PROSITE" id="PS00211">
    <property type="entry name" value="ABC_TRANSPORTER_1"/>
    <property type="match status" value="1"/>
</dbReference>
<dbReference type="PANTHER" id="PTHR42781">
    <property type="entry name" value="SPERMIDINE/PUTRESCINE IMPORT ATP-BINDING PROTEIN POTA"/>
    <property type="match status" value="1"/>
</dbReference>
<dbReference type="InterPro" id="IPR050093">
    <property type="entry name" value="ABC_SmlMolc_Importer"/>
</dbReference>
<dbReference type="InterPro" id="IPR003593">
    <property type="entry name" value="AAA+_ATPase"/>
</dbReference>
<evidence type="ECO:0000256" key="2">
    <source>
        <dbReference type="ARBA" id="ARBA00005417"/>
    </source>
</evidence>
<dbReference type="InterPro" id="IPR012340">
    <property type="entry name" value="NA-bd_OB-fold"/>
</dbReference>
<evidence type="ECO:0000256" key="3">
    <source>
        <dbReference type="ARBA" id="ARBA00022448"/>
    </source>
</evidence>
<dbReference type="AlphaFoldDB" id="A0A370HAK9"/>
<gene>
    <name evidence="7" type="ORF">DES45_11234</name>
</gene>
<feature type="domain" description="ABC transporter" evidence="6">
    <location>
        <begin position="2"/>
        <end position="246"/>
    </location>
</feature>
<reference evidence="7 8" key="1">
    <citation type="submission" date="2018-07" db="EMBL/GenBank/DDBJ databases">
        <title>Genomic Encyclopedia of Type Strains, Phase IV (KMG-IV): sequencing the most valuable type-strain genomes for metagenomic binning, comparative biology and taxonomic classification.</title>
        <authorList>
            <person name="Goeker M."/>
        </authorList>
    </citation>
    <scope>NUCLEOTIDE SEQUENCE [LARGE SCALE GENOMIC DNA]</scope>
    <source>
        <strain evidence="7 8">DSM 14364</strain>
    </source>
</reference>
<accession>A0A370HAK9</accession>
<proteinExistence type="inferred from homology"/>
<dbReference type="Pfam" id="PF08402">
    <property type="entry name" value="TOBE_2"/>
    <property type="match status" value="1"/>
</dbReference>
<dbReference type="FunFam" id="3.40.50.300:FF:000042">
    <property type="entry name" value="Maltose/maltodextrin ABC transporter, ATP-binding protein"/>
    <property type="match status" value="1"/>
</dbReference>
<evidence type="ECO:0000256" key="1">
    <source>
        <dbReference type="ARBA" id="ARBA00004417"/>
    </source>
</evidence>
<dbReference type="RefSeq" id="WP_114772475.1">
    <property type="nucleotide sequence ID" value="NZ_QQBB01000012.1"/>
</dbReference>
<comment type="similarity">
    <text evidence="2">Belongs to the ABC transporter superfamily.</text>
</comment>
<dbReference type="SMART" id="SM00382">
    <property type="entry name" value="AAA"/>
    <property type="match status" value="1"/>
</dbReference>
<dbReference type="GO" id="GO:0140359">
    <property type="term" value="F:ABC-type transporter activity"/>
    <property type="evidence" value="ECO:0007669"/>
    <property type="project" value="UniProtKB-ARBA"/>
</dbReference>
<dbReference type="Pfam" id="PF00005">
    <property type="entry name" value="ABC_tran"/>
    <property type="match status" value="1"/>
</dbReference>
<keyword evidence="4" id="KW-0547">Nucleotide-binding</keyword>
<dbReference type="SUPFAM" id="SSF50331">
    <property type="entry name" value="MOP-like"/>
    <property type="match status" value="1"/>
</dbReference>
<dbReference type="SUPFAM" id="SSF52540">
    <property type="entry name" value="P-loop containing nucleoside triphosphate hydrolases"/>
    <property type="match status" value="1"/>
</dbReference>
<evidence type="ECO:0000256" key="5">
    <source>
        <dbReference type="ARBA" id="ARBA00022840"/>
    </source>
</evidence>
<keyword evidence="5 7" id="KW-0067">ATP-binding</keyword>
<dbReference type="InterPro" id="IPR017871">
    <property type="entry name" value="ABC_transporter-like_CS"/>
</dbReference>
<dbReference type="InterPro" id="IPR008995">
    <property type="entry name" value="Mo/tungstate-bd_C_term_dom"/>
</dbReference>
<name>A0A370HAK9_9HYPH</name>
<dbReference type="InterPro" id="IPR013611">
    <property type="entry name" value="Transp-assoc_OB_typ2"/>
</dbReference>
<dbReference type="GO" id="GO:0043190">
    <property type="term" value="C:ATP-binding cassette (ABC) transporter complex"/>
    <property type="evidence" value="ECO:0007669"/>
    <property type="project" value="InterPro"/>
</dbReference>
<evidence type="ECO:0000259" key="6">
    <source>
        <dbReference type="PROSITE" id="PS50893"/>
    </source>
</evidence>
<evidence type="ECO:0000313" key="7">
    <source>
        <dbReference type="EMBL" id="RDI53830.1"/>
    </source>
</evidence>
<evidence type="ECO:0000256" key="4">
    <source>
        <dbReference type="ARBA" id="ARBA00022741"/>
    </source>
</evidence>
<organism evidence="7 8">
    <name type="scientific">Microvirga subterranea</name>
    <dbReference type="NCBI Taxonomy" id="186651"/>
    <lineage>
        <taxon>Bacteria</taxon>
        <taxon>Pseudomonadati</taxon>
        <taxon>Pseudomonadota</taxon>
        <taxon>Alphaproteobacteria</taxon>
        <taxon>Hyphomicrobiales</taxon>
        <taxon>Methylobacteriaceae</taxon>
        <taxon>Microvirga</taxon>
    </lineage>
</organism>
<dbReference type="GO" id="GO:0016887">
    <property type="term" value="F:ATP hydrolysis activity"/>
    <property type="evidence" value="ECO:0007669"/>
    <property type="project" value="InterPro"/>
</dbReference>
<comment type="subcellular location">
    <subcellularLocation>
        <location evidence="1">Cell inner membrane</location>
        <topology evidence="1">Peripheral membrane protein</topology>
    </subcellularLocation>
</comment>